<gene>
    <name evidence="1" type="ORF">GCM10011390_31020</name>
</gene>
<sequence>MTVPVHPDANAIIRLADDRDPALLRFPRRLNRIRASFGGKAPEAIQVASASLAGCRLIVASDKRLRTPPEIRRVGVEDLDELVDLS</sequence>
<protein>
    <submittedName>
        <fullName evidence="1">Uncharacterized protein</fullName>
    </submittedName>
</protein>
<reference evidence="1" key="1">
    <citation type="journal article" date="2014" name="Int. J. Syst. Evol. Microbiol.">
        <title>Complete genome sequence of Corynebacterium casei LMG S-19264T (=DSM 44701T), isolated from a smear-ripened cheese.</title>
        <authorList>
            <consortium name="US DOE Joint Genome Institute (JGI-PGF)"/>
            <person name="Walter F."/>
            <person name="Albersmeier A."/>
            <person name="Kalinowski J."/>
            <person name="Ruckert C."/>
        </authorList>
    </citation>
    <scope>NUCLEOTIDE SEQUENCE</scope>
    <source>
        <strain evidence="1">CGMCC 1.15367</strain>
    </source>
</reference>
<evidence type="ECO:0000313" key="2">
    <source>
        <dbReference type="Proteomes" id="UP000644699"/>
    </source>
</evidence>
<reference evidence="1" key="2">
    <citation type="submission" date="2020-09" db="EMBL/GenBank/DDBJ databases">
        <authorList>
            <person name="Sun Q."/>
            <person name="Zhou Y."/>
        </authorList>
    </citation>
    <scope>NUCLEOTIDE SEQUENCE</scope>
    <source>
        <strain evidence="1">CGMCC 1.15367</strain>
    </source>
</reference>
<proteinExistence type="predicted"/>
<dbReference type="Proteomes" id="UP000644699">
    <property type="component" value="Unassembled WGS sequence"/>
</dbReference>
<evidence type="ECO:0000313" key="1">
    <source>
        <dbReference type="EMBL" id="GGE09725.1"/>
    </source>
</evidence>
<comment type="caution">
    <text evidence="1">The sequence shown here is derived from an EMBL/GenBank/DDBJ whole genome shotgun (WGS) entry which is preliminary data.</text>
</comment>
<keyword evidence="2" id="KW-1185">Reference proteome</keyword>
<accession>A0A916ZRV2</accession>
<name>A0A916ZRV2_9HYPH</name>
<dbReference type="AlphaFoldDB" id="A0A916ZRV2"/>
<organism evidence="1 2">
    <name type="scientific">Aureimonas endophytica</name>
    <dbReference type="NCBI Taxonomy" id="2027858"/>
    <lineage>
        <taxon>Bacteria</taxon>
        <taxon>Pseudomonadati</taxon>
        <taxon>Pseudomonadota</taxon>
        <taxon>Alphaproteobacteria</taxon>
        <taxon>Hyphomicrobiales</taxon>
        <taxon>Aurantimonadaceae</taxon>
        <taxon>Aureimonas</taxon>
    </lineage>
</organism>
<dbReference type="EMBL" id="BMIQ01000004">
    <property type="protein sequence ID" value="GGE09725.1"/>
    <property type="molecule type" value="Genomic_DNA"/>
</dbReference>